<sequence length="74" mass="8846">MPIYQNLTIDQLYENFLAFLNDRIQREEVLTKEVGRNRVKSIQNTQSNEVVDTKQKADHEDKKKSRSKKNRPNR</sequence>
<reference evidence="2 3" key="1">
    <citation type="journal article" date="2018" name="BMC Genomics">
        <title>Comparative genome analyses reveal sequence features reflecting distinct modes of host-adaptation between dicot and monocot powdery mildew.</title>
        <authorList>
            <person name="Wu Y."/>
            <person name="Ma X."/>
            <person name="Pan Z."/>
            <person name="Kale S.D."/>
            <person name="Song Y."/>
            <person name="King H."/>
            <person name="Zhang Q."/>
            <person name="Presley C."/>
            <person name="Deng X."/>
            <person name="Wei C.I."/>
            <person name="Xiao S."/>
        </authorList>
    </citation>
    <scope>NUCLEOTIDE SEQUENCE [LARGE SCALE GENOMIC DNA]</scope>
    <source>
        <strain evidence="2">UMSG1</strain>
    </source>
</reference>
<dbReference type="AlphaFoldDB" id="A0A420JBQ2"/>
<accession>A0A420JBQ2</accession>
<comment type="caution">
    <text evidence="2">The sequence shown here is derived from an EMBL/GenBank/DDBJ whole genome shotgun (WGS) entry which is preliminary data.</text>
</comment>
<feature type="region of interest" description="Disordered" evidence="1">
    <location>
        <begin position="35"/>
        <end position="74"/>
    </location>
</feature>
<evidence type="ECO:0000256" key="1">
    <source>
        <dbReference type="SAM" id="MobiDB-lite"/>
    </source>
</evidence>
<gene>
    <name evidence="2" type="ORF">GcM1_140006</name>
</gene>
<protein>
    <submittedName>
        <fullName evidence="2">Uncharacterized protein</fullName>
    </submittedName>
</protein>
<feature type="compositionally biased region" description="Basic residues" evidence="1">
    <location>
        <begin position="64"/>
        <end position="74"/>
    </location>
</feature>
<evidence type="ECO:0000313" key="3">
    <source>
        <dbReference type="Proteomes" id="UP000285326"/>
    </source>
</evidence>
<organism evidence="2 3">
    <name type="scientific">Golovinomyces cichoracearum</name>
    <dbReference type="NCBI Taxonomy" id="62708"/>
    <lineage>
        <taxon>Eukaryota</taxon>
        <taxon>Fungi</taxon>
        <taxon>Dikarya</taxon>
        <taxon>Ascomycota</taxon>
        <taxon>Pezizomycotina</taxon>
        <taxon>Leotiomycetes</taxon>
        <taxon>Erysiphales</taxon>
        <taxon>Erysiphaceae</taxon>
        <taxon>Golovinomyces</taxon>
    </lineage>
</organism>
<dbReference type="Proteomes" id="UP000285326">
    <property type="component" value="Unassembled WGS sequence"/>
</dbReference>
<proteinExistence type="predicted"/>
<feature type="compositionally biased region" description="Basic and acidic residues" evidence="1">
    <location>
        <begin position="51"/>
        <end position="63"/>
    </location>
</feature>
<dbReference type="EMBL" id="MCBS01014044">
    <property type="protein sequence ID" value="RKF84201.1"/>
    <property type="molecule type" value="Genomic_DNA"/>
</dbReference>
<feature type="compositionally biased region" description="Polar residues" evidence="1">
    <location>
        <begin position="40"/>
        <end position="50"/>
    </location>
</feature>
<name>A0A420JBQ2_9PEZI</name>
<evidence type="ECO:0000313" key="2">
    <source>
        <dbReference type="EMBL" id="RKF84201.1"/>
    </source>
</evidence>